<feature type="domain" description="PTS EIIB type-3" evidence="8">
    <location>
        <begin position="1"/>
        <end position="99"/>
    </location>
</feature>
<dbReference type="PROSITE" id="PS51100">
    <property type="entry name" value="PTS_EIIB_TYPE_3"/>
    <property type="match status" value="1"/>
</dbReference>
<dbReference type="AlphaFoldDB" id="W7CMW4"/>
<dbReference type="PATRIC" id="fig|1265861.3.peg.1796"/>
<dbReference type="GO" id="GO:0009401">
    <property type="term" value="P:phosphoenolpyruvate-dependent sugar phosphotransferase system"/>
    <property type="evidence" value="ECO:0007669"/>
    <property type="project" value="UniProtKB-KW"/>
</dbReference>
<evidence type="ECO:0000256" key="4">
    <source>
        <dbReference type="ARBA" id="ARBA00022679"/>
    </source>
</evidence>
<evidence type="ECO:0000256" key="2">
    <source>
        <dbReference type="ARBA" id="ARBA00022553"/>
    </source>
</evidence>
<sequence length="99" mass="10910">MERVLLICGAGASSGFMAQAIRKAAKKEGYELKCEARSEAQLNEYLSEIDILLIGPHLAYIKAEIMKQIGDLPIKVEVMPQSIYGMLDGKKALELIKTL</sequence>
<feature type="modified residue" description="Phosphocysteine; by EIIA" evidence="7">
    <location>
        <position position="8"/>
    </location>
</feature>
<accession>W7CMW4</accession>
<keyword evidence="1" id="KW-0813">Transport</keyword>
<dbReference type="STRING" id="1265861.BCAMP_09160"/>
<dbReference type="InterPro" id="IPR036095">
    <property type="entry name" value="PTS_EIIB-like_sf"/>
</dbReference>
<dbReference type="GO" id="GO:0008982">
    <property type="term" value="F:protein-N(PI)-phosphohistidine-sugar phosphotransferase activity"/>
    <property type="evidence" value="ECO:0007669"/>
    <property type="project" value="InterPro"/>
</dbReference>
<evidence type="ECO:0000256" key="5">
    <source>
        <dbReference type="ARBA" id="ARBA00022683"/>
    </source>
</evidence>
<dbReference type="PANTHER" id="PTHR34581:SF2">
    <property type="entry name" value="PTS SYSTEM N,N'-DIACETYLCHITOBIOSE-SPECIFIC EIIB COMPONENT"/>
    <property type="match status" value="1"/>
</dbReference>
<dbReference type="PANTHER" id="PTHR34581">
    <property type="entry name" value="PTS SYSTEM N,N'-DIACETYLCHITOBIOSE-SPECIFIC EIIB COMPONENT"/>
    <property type="match status" value="1"/>
</dbReference>
<comment type="caution">
    <text evidence="9">The sequence shown here is derived from an EMBL/GenBank/DDBJ whole genome shotgun (WGS) entry which is preliminary data.</text>
</comment>
<keyword evidence="2" id="KW-0597">Phosphoprotein</keyword>
<dbReference type="GO" id="GO:0016301">
    <property type="term" value="F:kinase activity"/>
    <property type="evidence" value="ECO:0007669"/>
    <property type="project" value="UniProtKB-KW"/>
</dbReference>
<dbReference type="OrthoDB" id="9808134at2"/>
<evidence type="ECO:0000259" key="8">
    <source>
        <dbReference type="PROSITE" id="PS51100"/>
    </source>
</evidence>
<keyword evidence="10" id="KW-1185">Reference proteome</keyword>
<gene>
    <name evidence="9" type="ORF">BCAMP_09160</name>
</gene>
<keyword evidence="4" id="KW-0808">Transferase</keyword>
<proteinExistence type="predicted"/>
<dbReference type="InterPro" id="IPR013012">
    <property type="entry name" value="PTS_EIIB_3"/>
</dbReference>
<organism evidence="9 10">
    <name type="scientific">Brochothrix campestris FSL F6-1037</name>
    <dbReference type="NCBI Taxonomy" id="1265861"/>
    <lineage>
        <taxon>Bacteria</taxon>
        <taxon>Bacillati</taxon>
        <taxon>Bacillota</taxon>
        <taxon>Bacilli</taxon>
        <taxon>Bacillales</taxon>
        <taxon>Listeriaceae</taxon>
        <taxon>Brochothrix</taxon>
    </lineage>
</organism>
<evidence type="ECO:0000256" key="6">
    <source>
        <dbReference type="ARBA" id="ARBA00022777"/>
    </source>
</evidence>
<dbReference type="Pfam" id="PF02302">
    <property type="entry name" value="PTS_IIB"/>
    <property type="match status" value="1"/>
</dbReference>
<reference evidence="9 10" key="1">
    <citation type="submission" date="2012-12" db="EMBL/GenBank/DDBJ databases">
        <title>Novel taxa of Listeriaceae from agricultural environments in the United States.</title>
        <authorList>
            <person name="den Bakker H.C."/>
            <person name="Allred A."/>
            <person name="Warchocki S."/>
            <person name="Wright E.M."/>
            <person name="Burrell A."/>
            <person name="Nightingale K.K."/>
            <person name="Kephart D."/>
            <person name="Wiedmann M."/>
        </authorList>
    </citation>
    <scope>NUCLEOTIDE SEQUENCE [LARGE SCALE GENOMIC DNA]</scope>
    <source>
        <strain evidence="9 10">FSL F6-1037</strain>
    </source>
</reference>
<evidence type="ECO:0000313" key="9">
    <source>
        <dbReference type="EMBL" id="EUJ38015.1"/>
    </source>
</evidence>
<dbReference type="InterPro" id="IPR051819">
    <property type="entry name" value="PTS_sugar-specific_EIIB"/>
</dbReference>
<evidence type="ECO:0000256" key="7">
    <source>
        <dbReference type="PROSITE-ProRule" id="PRU00423"/>
    </source>
</evidence>
<dbReference type="InterPro" id="IPR003501">
    <property type="entry name" value="PTS_EIIB_2/3"/>
</dbReference>
<evidence type="ECO:0000256" key="3">
    <source>
        <dbReference type="ARBA" id="ARBA00022597"/>
    </source>
</evidence>
<dbReference type="RefSeq" id="WP_035315004.1">
    <property type="nucleotide sequence ID" value="NZ_AODH01000038.1"/>
</dbReference>
<dbReference type="EMBL" id="AODH01000038">
    <property type="protein sequence ID" value="EUJ38015.1"/>
    <property type="molecule type" value="Genomic_DNA"/>
</dbReference>
<dbReference type="CDD" id="cd05564">
    <property type="entry name" value="PTS_IIB_chitobiose_lichenan"/>
    <property type="match status" value="1"/>
</dbReference>
<keyword evidence="5" id="KW-0598">Phosphotransferase system</keyword>
<keyword evidence="6" id="KW-0418">Kinase</keyword>
<dbReference type="Gene3D" id="3.40.50.2300">
    <property type="match status" value="1"/>
</dbReference>
<dbReference type="Proteomes" id="UP000019243">
    <property type="component" value="Unassembled WGS sequence"/>
</dbReference>
<protein>
    <submittedName>
        <fullName evidence="9">PTS system lactose/cellobiose specific transporter subunit IIB</fullName>
    </submittedName>
</protein>
<evidence type="ECO:0000256" key="1">
    <source>
        <dbReference type="ARBA" id="ARBA00022448"/>
    </source>
</evidence>
<name>W7CMW4_9LIST</name>
<dbReference type="SUPFAM" id="SSF52794">
    <property type="entry name" value="PTS system IIB component-like"/>
    <property type="match status" value="1"/>
</dbReference>
<evidence type="ECO:0000313" key="10">
    <source>
        <dbReference type="Proteomes" id="UP000019243"/>
    </source>
</evidence>
<keyword evidence="3" id="KW-0762">Sugar transport</keyword>